<dbReference type="PANTHER" id="PTHR23090:SF9">
    <property type="entry name" value="GLUTAMINE-DEPENDENT NAD(+) SYNTHETASE"/>
    <property type="match status" value="1"/>
</dbReference>
<feature type="binding site" evidence="7">
    <location>
        <position position="374"/>
    </location>
    <ligand>
        <name>deamido-NAD(+)</name>
        <dbReference type="ChEBI" id="CHEBI:58437"/>
        <note>ligand shared between two neighboring subunits</note>
    </ligand>
</feature>
<dbReference type="CDD" id="cd07570">
    <property type="entry name" value="GAT_Gln-NAD-synth"/>
    <property type="match status" value="1"/>
</dbReference>
<comment type="similarity">
    <text evidence="2 7 8">In the C-terminal section; belongs to the NAD synthetase family.</text>
</comment>
<dbReference type="InterPro" id="IPR000132">
    <property type="entry name" value="Nitrilase/CN_hydratase_CS"/>
</dbReference>
<reference evidence="13" key="1">
    <citation type="journal article" date="2019" name="Int. J. Syst. Evol. Microbiol.">
        <title>The Global Catalogue of Microorganisms (GCM) 10K type strain sequencing project: providing services to taxonomists for standard genome sequencing and annotation.</title>
        <authorList>
            <consortium name="The Broad Institute Genomics Platform"/>
            <consortium name="The Broad Institute Genome Sequencing Center for Infectious Disease"/>
            <person name="Wu L."/>
            <person name="Ma J."/>
        </authorList>
    </citation>
    <scope>NUCLEOTIDE SEQUENCE [LARGE SCALE GENOMIC DNA]</scope>
    <source>
        <strain evidence="13">JCM 16914</strain>
    </source>
</reference>
<dbReference type="Pfam" id="PF02540">
    <property type="entry name" value="NAD_synthase"/>
    <property type="match status" value="1"/>
</dbReference>
<feature type="binding site" evidence="7">
    <location>
        <position position="513"/>
    </location>
    <ligand>
        <name>deamido-NAD(+)</name>
        <dbReference type="ChEBI" id="CHEBI:58437"/>
        <note>ligand shared between two neighboring subunits</note>
    </ligand>
</feature>
<organism evidence="12 13">
    <name type="scientific">Halomonas cibimaris</name>
    <dbReference type="NCBI Taxonomy" id="657012"/>
    <lineage>
        <taxon>Bacteria</taxon>
        <taxon>Pseudomonadati</taxon>
        <taxon>Pseudomonadota</taxon>
        <taxon>Gammaproteobacteria</taxon>
        <taxon>Oceanospirillales</taxon>
        <taxon>Halomonadaceae</taxon>
        <taxon>Halomonas</taxon>
    </lineage>
</organism>
<dbReference type="PIRSF" id="PIRSF006630">
    <property type="entry name" value="NADS_GAT"/>
    <property type="match status" value="1"/>
</dbReference>
<accession>A0ABP7LQ28</accession>
<comment type="caution">
    <text evidence="7">Lacks conserved residue(s) required for the propagation of feature annotation.</text>
</comment>
<feature type="active site" description="Proton acceptor" evidence="9">
    <location>
        <position position="45"/>
    </location>
</feature>
<feature type="active site" description="Proton acceptor; for glutaminase activity" evidence="7">
    <location>
        <position position="45"/>
    </location>
</feature>
<evidence type="ECO:0000256" key="9">
    <source>
        <dbReference type="PROSITE-ProRule" id="PRU10139"/>
    </source>
</evidence>
<dbReference type="EC" id="6.3.5.1" evidence="7 8"/>
<dbReference type="PROSITE" id="PS50263">
    <property type="entry name" value="CN_HYDROLASE"/>
    <property type="match status" value="1"/>
</dbReference>
<evidence type="ECO:0000313" key="12">
    <source>
        <dbReference type="EMBL" id="GAA3906372.1"/>
    </source>
</evidence>
<dbReference type="InterPro" id="IPR022310">
    <property type="entry name" value="NAD/GMP_synthase"/>
</dbReference>
<keyword evidence="6 7" id="KW-0520">NAD</keyword>
<dbReference type="InterPro" id="IPR014729">
    <property type="entry name" value="Rossmann-like_a/b/a_fold"/>
</dbReference>
<feature type="binding site" evidence="7">
    <location>
        <begin position="291"/>
        <end position="298"/>
    </location>
    <ligand>
        <name>ATP</name>
        <dbReference type="ChEBI" id="CHEBI:30616"/>
    </ligand>
</feature>
<sequence length="544" mass="59820">MQELTLVMAQFDPLVGDIPGNAARAAEAVREARIEHGADIVVFPELFLSGYPPEDLLLRPALEARLRKARGLLAEKVARDVLVIIGYPGVREGKRYNLAGVLYNGRWEAEYAKQVLPNRLVFDEQRYFAAGSEPLIHEHKGVRLGLLICEDLWHEAPTKALSAAGADVIVSLNASPYHQDKPAERLRLLEDRAAQAQRPVVYVNAIGGQDELVFDGGSCCVDAKGELAVLAPYWQPGLMPVSLRRQSATGWTVMPGEVEPDVAPEENLYCALVTGLRDYVNKSGFNGVVLGLSGGIDSALSLAVAVDALGPQRVQAVMMPYHYTADISREDAARQADMLGVHYEVLPIEPMVESFMTSLAGVFEGTERDTTEENLQARCRGVLLMAISNKKGLMVLASGNKSEMAVGYTTLYGDMVGGYNAIKDVYKTWVYRLARWRNTQSPAIPERVIERAPSAELAPDQQDSDSLPDYDVLDAVLQRYIEGDMSAEAIIAAGFASEDVYQVIKLVDRCEYKRRQAPVGVRVTPRGFGRDRRYPLVNGWQPGE</sequence>
<dbReference type="HAMAP" id="MF_02090">
    <property type="entry name" value="NadE_glutamine_dep"/>
    <property type="match status" value="1"/>
</dbReference>
<feature type="binding site" evidence="7">
    <location>
        <position position="403"/>
    </location>
    <ligand>
        <name>deamido-NAD(+)</name>
        <dbReference type="ChEBI" id="CHEBI:58437"/>
        <note>ligand shared between two neighboring subunits</note>
    </ligand>
</feature>
<comment type="pathway">
    <text evidence="1 7 8">Cofactor biosynthesis; NAD(+) biosynthesis; NAD(+) from deamido-NAD(+) (L-Gln route): step 1/1.</text>
</comment>
<dbReference type="Proteomes" id="UP001500133">
    <property type="component" value="Unassembled WGS sequence"/>
</dbReference>
<dbReference type="PROSITE" id="PS00920">
    <property type="entry name" value="NITRIL_CHT_1"/>
    <property type="match status" value="1"/>
</dbReference>
<evidence type="ECO:0000256" key="6">
    <source>
        <dbReference type="ARBA" id="ARBA00023027"/>
    </source>
</evidence>
<dbReference type="EMBL" id="BAAAZT010000070">
    <property type="protein sequence ID" value="GAA3906372.1"/>
    <property type="molecule type" value="Genomic_DNA"/>
</dbReference>
<protein>
    <recommendedName>
        <fullName evidence="7 8">Glutamine-dependent NAD(+) synthetase</fullName>
        <ecNumber evidence="7 8">6.3.5.1</ecNumber>
    </recommendedName>
    <alternativeName>
        <fullName evidence="7 8">NAD(+) synthase [glutamine-hydrolyzing]</fullName>
    </alternativeName>
</protein>
<keyword evidence="4 7" id="KW-0547">Nucleotide-binding</keyword>
<feature type="domain" description="CN hydrolase" evidence="11">
    <location>
        <begin position="4"/>
        <end position="245"/>
    </location>
</feature>
<dbReference type="RefSeq" id="WP_344704080.1">
    <property type="nucleotide sequence ID" value="NZ_BAAAZT010000070.1"/>
</dbReference>
<evidence type="ECO:0000256" key="7">
    <source>
        <dbReference type="HAMAP-Rule" id="MF_02090"/>
    </source>
</evidence>
<keyword evidence="5 7" id="KW-0067">ATP-binding</keyword>
<feature type="active site" description="Nucleophile; for glutaminase activity" evidence="7">
    <location>
        <position position="149"/>
    </location>
</feature>
<dbReference type="Pfam" id="PF00795">
    <property type="entry name" value="CN_hydrolase"/>
    <property type="match status" value="1"/>
</dbReference>
<evidence type="ECO:0000256" key="8">
    <source>
        <dbReference type="PIRNR" id="PIRNR006630"/>
    </source>
</evidence>
<comment type="caution">
    <text evidence="12">The sequence shown here is derived from an EMBL/GenBank/DDBJ whole genome shotgun (WGS) entry which is preliminary data.</text>
</comment>
<dbReference type="Gene3D" id="3.40.50.620">
    <property type="entry name" value="HUPs"/>
    <property type="match status" value="1"/>
</dbReference>
<dbReference type="InterPro" id="IPR014445">
    <property type="entry name" value="Gln-dep_NAD_synthase"/>
</dbReference>
<dbReference type="InterPro" id="IPR003010">
    <property type="entry name" value="C-N_Hydrolase"/>
</dbReference>
<dbReference type="InterPro" id="IPR036526">
    <property type="entry name" value="C-N_Hydrolase_sf"/>
</dbReference>
<keyword evidence="13" id="KW-1185">Reference proteome</keyword>
<dbReference type="InterPro" id="IPR003694">
    <property type="entry name" value="NAD_synthase"/>
</dbReference>
<comment type="similarity">
    <text evidence="10">Belongs to the NAD synthetase family.</text>
</comment>
<feature type="binding site" evidence="7">
    <location>
        <position position="175"/>
    </location>
    <ligand>
        <name>L-glutamine</name>
        <dbReference type="ChEBI" id="CHEBI:58359"/>
    </ligand>
</feature>
<comment type="catalytic activity">
    <reaction evidence="7 8">
        <text>deamido-NAD(+) + L-glutamine + ATP + H2O = L-glutamate + AMP + diphosphate + NAD(+) + H(+)</text>
        <dbReference type="Rhea" id="RHEA:24384"/>
        <dbReference type="ChEBI" id="CHEBI:15377"/>
        <dbReference type="ChEBI" id="CHEBI:15378"/>
        <dbReference type="ChEBI" id="CHEBI:29985"/>
        <dbReference type="ChEBI" id="CHEBI:30616"/>
        <dbReference type="ChEBI" id="CHEBI:33019"/>
        <dbReference type="ChEBI" id="CHEBI:57540"/>
        <dbReference type="ChEBI" id="CHEBI:58359"/>
        <dbReference type="ChEBI" id="CHEBI:58437"/>
        <dbReference type="ChEBI" id="CHEBI:456215"/>
        <dbReference type="EC" id="6.3.5.1"/>
    </reaction>
</comment>
<name>A0ABP7LQ28_9GAMM</name>
<evidence type="ECO:0000256" key="3">
    <source>
        <dbReference type="ARBA" id="ARBA00022598"/>
    </source>
</evidence>
<dbReference type="NCBIfam" id="NF010588">
    <property type="entry name" value="PRK13981.1"/>
    <property type="match status" value="1"/>
</dbReference>
<keyword evidence="3 7" id="KW-0436">Ligase</keyword>
<evidence type="ECO:0000256" key="10">
    <source>
        <dbReference type="RuleBase" id="RU003811"/>
    </source>
</evidence>
<evidence type="ECO:0000256" key="5">
    <source>
        <dbReference type="ARBA" id="ARBA00022840"/>
    </source>
</evidence>
<dbReference type="CDD" id="cd00553">
    <property type="entry name" value="NAD_synthase"/>
    <property type="match status" value="1"/>
</dbReference>
<comment type="function">
    <text evidence="7">Catalyzes the ATP-dependent amidation of deamido-NAD to form NAD. Uses L-glutamine as a nitrogen source.</text>
</comment>
<proteinExistence type="inferred from homology"/>
<feature type="binding site" evidence="7">
    <location>
        <position position="181"/>
    </location>
    <ligand>
        <name>L-glutamine</name>
        <dbReference type="ChEBI" id="CHEBI:58359"/>
    </ligand>
</feature>
<dbReference type="PANTHER" id="PTHR23090">
    <property type="entry name" value="NH 3 /GLUTAMINE-DEPENDENT NAD + SYNTHETASE"/>
    <property type="match status" value="1"/>
</dbReference>
<evidence type="ECO:0000256" key="2">
    <source>
        <dbReference type="ARBA" id="ARBA00007145"/>
    </source>
</evidence>
<evidence type="ECO:0000259" key="11">
    <source>
        <dbReference type="PROSITE" id="PS50263"/>
    </source>
</evidence>
<evidence type="ECO:0000256" key="1">
    <source>
        <dbReference type="ARBA" id="ARBA00005188"/>
    </source>
</evidence>
<gene>
    <name evidence="7" type="primary">nadE</name>
    <name evidence="12" type="ORF">GCM10022228_15770</name>
</gene>
<dbReference type="Gene3D" id="3.60.110.10">
    <property type="entry name" value="Carbon-nitrogen hydrolase"/>
    <property type="match status" value="1"/>
</dbReference>
<evidence type="ECO:0000256" key="4">
    <source>
        <dbReference type="ARBA" id="ARBA00022741"/>
    </source>
</evidence>
<evidence type="ECO:0000313" key="13">
    <source>
        <dbReference type="Proteomes" id="UP001500133"/>
    </source>
</evidence>
<dbReference type="SUPFAM" id="SSF52402">
    <property type="entry name" value="Adenine nucleotide alpha hydrolases-like"/>
    <property type="match status" value="1"/>
</dbReference>
<feature type="active site" description="For glutaminase activity" evidence="7">
    <location>
        <position position="113"/>
    </location>
</feature>
<dbReference type="NCBIfam" id="TIGR00552">
    <property type="entry name" value="nadE"/>
    <property type="match status" value="1"/>
</dbReference>
<dbReference type="SUPFAM" id="SSF56317">
    <property type="entry name" value="Carbon-nitrogen hydrolase"/>
    <property type="match status" value="1"/>
</dbReference>